<dbReference type="KEGG" id="htr:EPV75_10275"/>
<dbReference type="Proteomes" id="UP000285478">
    <property type="component" value="Chromosome"/>
</dbReference>
<proteinExistence type="predicted"/>
<name>A0A410H521_9GAMM</name>
<evidence type="ECO:0000313" key="2">
    <source>
        <dbReference type="Proteomes" id="UP000285478"/>
    </source>
</evidence>
<keyword evidence="2" id="KW-1185">Reference proteome</keyword>
<protein>
    <submittedName>
        <fullName evidence="1">Uncharacterized protein</fullName>
    </submittedName>
</protein>
<dbReference type="RefSeq" id="WP_128385325.1">
    <property type="nucleotide sequence ID" value="NZ_CP035033.1"/>
</dbReference>
<gene>
    <name evidence="1" type="ORF">EPV75_10275</name>
</gene>
<accession>A0A410H521</accession>
<organism evidence="1 2">
    <name type="scientific">Hydrogenovibrio thermophilus</name>
    <dbReference type="NCBI Taxonomy" id="265883"/>
    <lineage>
        <taxon>Bacteria</taxon>
        <taxon>Pseudomonadati</taxon>
        <taxon>Pseudomonadota</taxon>
        <taxon>Gammaproteobacteria</taxon>
        <taxon>Thiotrichales</taxon>
        <taxon>Piscirickettsiaceae</taxon>
        <taxon>Hydrogenovibrio</taxon>
    </lineage>
</organism>
<evidence type="ECO:0000313" key="1">
    <source>
        <dbReference type="EMBL" id="QAB16025.1"/>
    </source>
</evidence>
<dbReference type="EMBL" id="CP035033">
    <property type="protein sequence ID" value="QAB16025.1"/>
    <property type="molecule type" value="Genomic_DNA"/>
</dbReference>
<dbReference type="AlphaFoldDB" id="A0A410H521"/>
<sequence length="162" mass="18104">MSLQITPKTMPTLMHFRGEGLNDVLASFGASGLDVFQYQSVAKDQFVAKLGEEELYVCVEQPLEAVSENNQYAFQRGDAIFELSGNWKALMSEVCIYDFRQSQPGDFLMVSIAGVSAWLLVPEADAPLILGCDPTFGHYFQETLSQQIQKSPFLKMECQDDD</sequence>
<reference evidence="1 2" key="1">
    <citation type="journal article" date="2018" name="Environ. Microbiol.">
        <title>Genomes of ubiquitous marine and hypersaline Hydrogenovibrio, Thiomicrorhabdus and Thiomicrospira spp. encode a diversity of mechanisms to sustain chemolithoautotrophy in heterogeneous environments.</title>
        <authorList>
            <person name="Scott K.M."/>
            <person name="Williams J."/>
            <person name="Porter C.M.B."/>
            <person name="Russel S."/>
            <person name="Harmer T.L."/>
            <person name="Paul J.H."/>
            <person name="Antonen K.M."/>
            <person name="Bridges M.K."/>
            <person name="Camper G.J."/>
            <person name="Campla C.K."/>
            <person name="Casella L.G."/>
            <person name="Chase E."/>
            <person name="Conrad J.W."/>
            <person name="Cruz M.C."/>
            <person name="Dunlap D.S."/>
            <person name="Duran L."/>
            <person name="Fahsbender E.M."/>
            <person name="Goldsmith D.B."/>
            <person name="Keeley R.F."/>
            <person name="Kondoff M.R."/>
            <person name="Kussy B.I."/>
            <person name="Lane M.K."/>
            <person name="Lawler S."/>
            <person name="Leigh B.A."/>
            <person name="Lewis C."/>
            <person name="Lostal L.M."/>
            <person name="Marking D."/>
            <person name="Mancera P.A."/>
            <person name="McClenthan E.C."/>
            <person name="McIntyre E.A."/>
            <person name="Mine J.A."/>
            <person name="Modi S."/>
            <person name="Moore B.D."/>
            <person name="Morgan W.A."/>
            <person name="Nelson K.M."/>
            <person name="Nguyen K.N."/>
            <person name="Ogburn N."/>
            <person name="Parrino D.G."/>
            <person name="Pedapudi A.D."/>
            <person name="Pelham R.P."/>
            <person name="Preece A.M."/>
            <person name="Rampersad E.A."/>
            <person name="Richardson J.C."/>
            <person name="Rodgers C.M."/>
            <person name="Schaffer B.L."/>
            <person name="Sheridan N.E."/>
            <person name="Solone M.R."/>
            <person name="Staley Z.R."/>
            <person name="Tabuchi M."/>
            <person name="Waide R.J."/>
            <person name="Wanjugi P.W."/>
            <person name="Young S."/>
            <person name="Clum A."/>
            <person name="Daum C."/>
            <person name="Huntemann M."/>
            <person name="Ivanova N."/>
            <person name="Kyrpides N."/>
            <person name="Mikhailova N."/>
            <person name="Palaniappan K."/>
            <person name="Pillay M."/>
            <person name="Reddy T.B.K."/>
            <person name="Shapiro N."/>
            <person name="Stamatis D."/>
            <person name="Varghese N."/>
            <person name="Woyke T."/>
            <person name="Boden R."/>
            <person name="Freyermuth S.K."/>
            <person name="Kerfeld C.A."/>
        </authorList>
    </citation>
    <scope>NUCLEOTIDE SEQUENCE [LARGE SCALE GENOMIC DNA]</scope>
    <source>
        <strain evidence="1 2">JR-2</strain>
    </source>
</reference>